<feature type="region of interest" description="Disordered" evidence="1">
    <location>
        <begin position="196"/>
        <end position="232"/>
    </location>
</feature>
<comment type="caution">
    <text evidence="2">The sequence shown here is derived from an EMBL/GenBank/DDBJ whole genome shotgun (WGS) entry which is preliminary data.</text>
</comment>
<evidence type="ECO:0000313" key="3">
    <source>
        <dbReference type="Proteomes" id="UP001428341"/>
    </source>
</evidence>
<feature type="region of interest" description="Disordered" evidence="1">
    <location>
        <begin position="51"/>
        <end position="70"/>
    </location>
</feature>
<keyword evidence="3" id="KW-1185">Reference proteome</keyword>
<feature type="compositionally biased region" description="Acidic residues" evidence="1">
    <location>
        <begin position="206"/>
        <end position="232"/>
    </location>
</feature>
<dbReference type="Proteomes" id="UP001428341">
    <property type="component" value="Unassembled WGS sequence"/>
</dbReference>
<proteinExistence type="predicted"/>
<name>A0AAP0QE99_9ROSI</name>
<dbReference type="AlphaFoldDB" id="A0AAP0QE99"/>
<protein>
    <submittedName>
        <fullName evidence="2">Uncharacterized protein</fullName>
    </submittedName>
</protein>
<organism evidence="2 3">
    <name type="scientific">Citrus x changshan-huyou</name>
    <dbReference type="NCBI Taxonomy" id="2935761"/>
    <lineage>
        <taxon>Eukaryota</taxon>
        <taxon>Viridiplantae</taxon>
        <taxon>Streptophyta</taxon>
        <taxon>Embryophyta</taxon>
        <taxon>Tracheophyta</taxon>
        <taxon>Spermatophyta</taxon>
        <taxon>Magnoliopsida</taxon>
        <taxon>eudicotyledons</taxon>
        <taxon>Gunneridae</taxon>
        <taxon>Pentapetalae</taxon>
        <taxon>rosids</taxon>
        <taxon>malvids</taxon>
        <taxon>Sapindales</taxon>
        <taxon>Rutaceae</taxon>
        <taxon>Aurantioideae</taxon>
        <taxon>Citrus</taxon>
    </lineage>
</organism>
<reference evidence="2 3" key="1">
    <citation type="submission" date="2024-05" db="EMBL/GenBank/DDBJ databases">
        <title>Haplotype-resolved chromosome-level genome assembly of Huyou (Citrus changshanensis).</title>
        <authorList>
            <person name="Miao C."/>
            <person name="Chen W."/>
            <person name="Wu Y."/>
            <person name="Wang L."/>
            <person name="Zhao S."/>
            <person name="Grierson D."/>
            <person name="Xu C."/>
            <person name="Chen K."/>
        </authorList>
    </citation>
    <scope>NUCLEOTIDE SEQUENCE [LARGE SCALE GENOMIC DNA]</scope>
    <source>
        <strain evidence="2">01-14</strain>
        <tissue evidence="2">Leaf</tissue>
    </source>
</reference>
<evidence type="ECO:0000256" key="1">
    <source>
        <dbReference type="SAM" id="MobiDB-lite"/>
    </source>
</evidence>
<dbReference type="EMBL" id="JBCGBO010000024">
    <property type="protein sequence ID" value="KAK9182990.1"/>
    <property type="molecule type" value="Genomic_DNA"/>
</dbReference>
<accession>A0AAP0QE99</accession>
<sequence length="232" mass="27059">MSDEESNQAMGTFATKESVVALETRLQNLEVMLTNLTQHFLDFTNQLFNEDSSEDDKGPVPPENNQGPRQIDYQMKIEIPQFNGIFMIDEFLDWLVEVEKFFDYWGTKEHMKVKLVAYRLKGEFHKLAARVDVRETENQKILRFIDGLHTNIQDEVFKQSHHTLSSAIQLALKIEAQPNKRGTCIQVSSQSSCRQSKPINLAAHDDDIEEEEYPEDDEYEKEDELEEFTYED</sequence>
<evidence type="ECO:0000313" key="2">
    <source>
        <dbReference type="EMBL" id="KAK9182990.1"/>
    </source>
</evidence>
<gene>
    <name evidence="2" type="ORF">WN944_026138</name>
</gene>